<dbReference type="Gene3D" id="3.30.420.40">
    <property type="match status" value="1"/>
</dbReference>
<dbReference type="GO" id="GO:0008741">
    <property type="term" value="F:ribulokinase activity"/>
    <property type="evidence" value="ECO:0007669"/>
    <property type="project" value="UniProtKB-EC"/>
</dbReference>
<dbReference type="Pfam" id="PF00370">
    <property type="entry name" value="FGGY_N"/>
    <property type="match status" value="1"/>
</dbReference>
<evidence type="ECO:0000256" key="2">
    <source>
        <dbReference type="ARBA" id="ARBA00022777"/>
    </source>
</evidence>
<reference evidence="5 6" key="1">
    <citation type="submission" date="2017-03" db="EMBL/GenBank/DDBJ databases">
        <authorList>
            <person name="Afonso C.L."/>
            <person name="Miller P.J."/>
            <person name="Scott M.A."/>
            <person name="Spackman E."/>
            <person name="Goraichik I."/>
            <person name="Dimitrov K.M."/>
            <person name="Suarez D.L."/>
            <person name="Swayne D.E."/>
        </authorList>
    </citation>
    <scope>NUCLEOTIDE SEQUENCE [LARGE SCALE GENOMIC DNA]</scope>
    <source>
        <strain evidence="5 6">CECT 7971</strain>
    </source>
</reference>
<keyword evidence="1 5" id="KW-0808">Transferase</keyword>
<dbReference type="GO" id="GO:0005737">
    <property type="term" value="C:cytoplasm"/>
    <property type="evidence" value="ECO:0007669"/>
    <property type="project" value="TreeGrafter"/>
</dbReference>
<dbReference type="GO" id="GO:0019321">
    <property type="term" value="P:pentose metabolic process"/>
    <property type="evidence" value="ECO:0007669"/>
    <property type="project" value="TreeGrafter"/>
</dbReference>
<sequence>MSVGGISPEMELPKLRWLKRELPDVWKATDRFWDLPDWLVHRATGDELRSLCSTVCKWTYLGHKGQNGEGWDGDFLKAIGLDDLTRNDAAALGAALAPPGVKAGGLTRLAAKELGLPVGTPVSTSLIDAHAGALGALGADLPENGLDQRLALIAGTSSCHIALTSSPIFVPGIWGPYFGVILPDLWALEGGQSAAGALLDAVIARHSASVPLYDEPWKQGNVSAI</sequence>
<dbReference type="InterPro" id="IPR018485">
    <property type="entry name" value="FGGY_C"/>
</dbReference>
<protein>
    <submittedName>
        <fullName evidence="5">Ribulokinase</fullName>
        <ecNumber evidence="5">2.7.1.16</ecNumber>
    </submittedName>
</protein>
<evidence type="ECO:0000313" key="5">
    <source>
        <dbReference type="EMBL" id="SLN38137.1"/>
    </source>
</evidence>
<gene>
    <name evidence="5" type="primary">araB_1</name>
    <name evidence="5" type="ORF">PAM7971_01694</name>
</gene>
<evidence type="ECO:0000256" key="1">
    <source>
        <dbReference type="ARBA" id="ARBA00022679"/>
    </source>
</evidence>
<dbReference type="PANTHER" id="PTHR43435">
    <property type="entry name" value="RIBULOKINASE"/>
    <property type="match status" value="1"/>
</dbReference>
<evidence type="ECO:0000259" key="3">
    <source>
        <dbReference type="Pfam" id="PF00370"/>
    </source>
</evidence>
<dbReference type="AlphaFoldDB" id="A0A1Y5SEG7"/>
<accession>A0A1Y5SEG7</accession>
<keyword evidence="2 5" id="KW-0418">Kinase</keyword>
<dbReference type="PANTHER" id="PTHR43435:SF4">
    <property type="entry name" value="FGGY CARBOHYDRATE KINASE DOMAIN-CONTAINING PROTEIN"/>
    <property type="match status" value="1"/>
</dbReference>
<dbReference type="InterPro" id="IPR018484">
    <property type="entry name" value="FGGY_N"/>
</dbReference>
<dbReference type="SUPFAM" id="SSF53067">
    <property type="entry name" value="Actin-like ATPase domain"/>
    <property type="match status" value="2"/>
</dbReference>
<evidence type="ECO:0000313" key="6">
    <source>
        <dbReference type="Proteomes" id="UP000193307"/>
    </source>
</evidence>
<dbReference type="Pfam" id="PF02782">
    <property type="entry name" value="FGGY_C"/>
    <property type="match status" value="1"/>
</dbReference>
<dbReference type="InterPro" id="IPR043129">
    <property type="entry name" value="ATPase_NBD"/>
</dbReference>
<feature type="domain" description="Carbohydrate kinase FGGY N-terminal" evidence="3">
    <location>
        <begin position="6"/>
        <end position="135"/>
    </location>
</feature>
<dbReference type="STRING" id="658057.SAMN04488032_103141"/>
<name>A0A1Y5SEG7_9RHOB</name>
<dbReference type="EC" id="2.7.1.16" evidence="5"/>
<feature type="domain" description="Carbohydrate kinase FGGY C-terminal" evidence="4">
    <location>
        <begin position="150"/>
        <end position="207"/>
    </location>
</feature>
<organism evidence="5 6">
    <name type="scientific">Pacificibacter marinus</name>
    <dbReference type="NCBI Taxonomy" id="658057"/>
    <lineage>
        <taxon>Bacteria</taxon>
        <taxon>Pseudomonadati</taxon>
        <taxon>Pseudomonadota</taxon>
        <taxon>Alphaproteobacteria</taxon>
        <taxon>Rhodobacterales</taxon>
        <taxon>Roseobacteraceae</taxon>
        <taxon>Pacificibacter</taxon>
    </lineage>
</organism>
<dbReference type="EMBL" id="FWFW01000004">
    <property type="protein sequence ID" value="SLN38137.1"/>
    <property type="molecule type" value="Genomic_DNA"/>
</dbReference>
<dbReference type="RefSeq" id="WP_280139338.1">
    <property type="nucleotide sequence ID" value="NZ_FNZV01000003.1"/>
</dbReference>
<dbReference type="Proteomes" id="UP000193307">
    <property type="component" value="Unassembled WGS sequence"/>
</dbReference>
<dbReference type="GO" id="GO:0019150">
    <property type="term" value="F:D-ribulokinase activity"/>
    <property type="evidence" value="ECO:0007669"/>
    <property type="project" value="TreeGrafter"/>
</dbReference>
<keyword evidence="6" id="KW-1185">Reference proteome</keyword>
<proteinExistence type="predicted"/>
<evidence type="ECO:0000259" key="4">
    <source>
        <dbReference type="Pfam" id="PF02782"/>
    </source>
</evidence>